<keyword evidence="2" id="KW-1185">Reference proteome</keyword>
<reference evidence="1 2" key="1">
    <citation type="submission" date="2023-07" db="EMBL/GenBank/DDBJ databases">
        <title>Sorghum-associated microbial communities from plants grown in Nebraska, USA.</title>
        <authorList>
            <person name="Schachtman D."/>
        </authorList>
    </citation>
    <scope>NUCLEOTIDE SEQUENCE [LARGE SCALE GENOMIC DNA]</scope>
    <source>
        <strain evidence="1 2">DS1316</strain>
    </source>
</reference>
<protein>
    <submittedName>
        <fullName evidence="1">Uncharacterized protein</fullName>
    </submittedName>
</protein>
<gene>
    <name evidence="1" type="ORF">J2804_005702</name>
</gene>
<organism evidence="1 2">
    <name type="scientific">Paraburkholderia terricola</name>
    <dbReference type="NCBI Taxonomy" id="169427"/>
    <lineage>
        <taxon>Bacteria</taxon>
        <taxon>Pseudomonadati</taxon>
        <taxon>Pseudomonadota</taxon>
        <taxon>Betaproteobacteria</taxon>
        <taxon>Burkholderiales</taxon>
        <taxon>Burkholderiaceae</taxon>
        <taxon>Paraburkholderia</taxon>
    </lineage>
</organism>
<evidence type="ECO:0000313" key="1">
    <source>
        <dbReference type="EMBL" id="MDR6412267.1"/>
    </source>
</evidence>
<evidence type="ECO:0000313" key="2">
    <source>
        <dbReference type="Proteomes" id="UP001264340"/>
    </source>
</evidence>
<dbReference type="EMBL" id="JAVDRP010000016">
    <property type="protein sequence ID" value="MDR6412267.1"/>
    <property type="molecule type" value="Genomic_DNA"/>
</dbReference>
<name>A0ABU1LZS7_9BURK</name>
<dbReference type="Proteomes" id="UP001264340">
    <property type="component" value="Unassembled WGS sequence"/>
</dbReference>
<accession>A0ABU1LZS7</accession>
<comment type="caution">
    <text evidence="1">The sequence shown here is derived from an EMBL/GenBank/DDBJ whole genome shotgun (WGS) entry which is preliminary data.</text>
</comment>
<sequence>MCCSNSKFHINAGFIYGDTYHAFYRSCALEDARNAAIRGLLYPHSVRRFQEDLAR</sequence>
<proteinExistence type="predicted"/>